<dbReference type="Pfam" id="PF00882">
    <property type="entry name" value="Zn_dep_PLPC"/>
    <property type="match status" value="1"/>
</dbReference>
<organism evidence="2 3">
    <name type="scientific">Desulfovibrio ferrophilus</name>
    <dbReference type="NCBI Taxonomy" id="241368"/>
    <lineage>
        <taxon>Bacteria</taxon>
        <taxon>Pseudomonadati</taxon>
        <taxon>Thermodesulfobacteriota</taxon>
        <taxon>Desulfovibrionia</taxon>
        <taxon>Desulfovibrionales</taxon>
        <taxon>Desulfovibrionaceae</taxon>
        <taxon>Desulfovibrio</taxon>
    </lineage>
</organism>
<dbReference type="InterPro" id="IPR029002">
    <property type="entry name" value="PLPC/GPLD1"/>
</dbReference>
<proteinExistence type="predicted"/>
<dbReference type="Proteomes" id="UP000269883">
    <property type="component" value="Chromosome"/>
</dbReference>
<dbReference type="RefSeq" id="WP_172961601.1">
    <property type="nucleotide sequence ID" value="NZ_AP017378.1"/>
</dbReference>
<evidence type="ECO:0000313" key="3">
    <source>
        <dbReference type="Proteomes" id="UP000269883"/>
    </source>
</evidence>
<evidence type="ECO:0000313" key="2">
    <source>
        <dbReference type="EMBL" id="BBD07241.1"/>
    </source>
</evidence>
<keyword evidence="3" id="KW-1185">Reference proteome</keyword>
<protein>
    <recommendedName>
        <fullName evidence="1">Phospholipase C/D domain-containing protein</fullName>
    </recommendedName>
</protein>
<dbReference type="EMBL" id="AP017378">
    <property type="protein sequence ID" value="BBD07241.1"/>
    <property type="molecule type" value="Genomic_DNA"/>
</dbReference>
<dbReference type="KEGG" id="dfl:DFE_0515"/>
<gene>
    <name evidence="2" type="ORF">DFE_0515</name>
</gene>
<reference evidence="2 3" key="1">
    <citation type="journal article" date="2018" name="Sci. Adv.">
        <title>Multi-heme cytochromes provide a pathway for survival in energy-limited environments.</title>
        <authorList>
            <person name="Deng X."/>
            <person name="Dohmae N."/>
            <person name="Nealson K.H."/>
            <person name="Hashimoto K."/>
            <person name="Okamoto A."/>
        </authorList>
    </citation>
    <scope>NUCLEOTIDE SEQUENCE [LARGE SCALE GENOMIC DNA]</scope>
    <source>
        <strain evidence="2 3">IS5</strain>
    </source>
</reference>
<dbReference type="AlphaFoldDB" id="A0A2Z6AVI0"/>
<accession>A0A2Z6AVI0</accession>
<feature type="domain" description="Phospholipase C/D" evidence="1">
    <location>
        <begin position="28"/>
        <end position="147"/>
    </location>
</feature>
<name>A0A2Z6AVI0_9BACT</name>
<sequence length="304" mass="33669">MKWTLALLVTAVMILLPDTEAWAWGPGVHLAAGNFFLARLDCIAPEIARLLAANPGAFLYGCLSADIFIGKGCTVRPGHSHNWSIGQGLLAAADTNRTKAYAYGYLAHLAADTVAHNIYVPNMMGLMPGGGKISHVYAEMQADRMVLWDHRQAVSLFSRPERETDQTLRTTMAASRLPFLVKKRVMKSHLALCGTHEYTGSLDLAHRLFRRKGARSYFGEMFGLTLDAVGDFLTQPETSPVLSQDPIGSQALWRVKQLQRKRRRLSRRLPQAQIGNLFPVMPEFSSLPDIYSSCPIAARTLRCS</sequence>
<evidence type="ECO:0000259" key="1">
    <source>
        <dbReference type="Pfam" id="PF00882"/>
    </source>
</evidence>